<evidence type="ECO:0000313" key="1">
    <source>
        <dbReference type="EMBL" id="KZX16956.1"/>
    </source>
</evidence>
<sequence>METQKIKTTVNIEIGILNELKAISNRKKTTQTEMINKLLKKGLLLEKQAEKQKETKGNNFLKLAGIVTAPKPFSATDEVRKLRNGEL</sequence>
<accession>A0A166ESD9</accession>
<evidence type="ECO:0000313" key="2">
    <source>
        <dbReference type="Proteomes" id="UP000077066"/>
    </source>
</evidence>
<dbReference type="AlphaFoldDB" id="A0A166ESD9"/>
<dbReference type="PATRIC" id="fig|55758.3.peg.492"/>
<gene>
    <name evidence="1" type="ORF">MBFIL_04410</name>
</gene>
<reference evidence="1 2" key="1">
    <citation type="submission" date="2016-04" db="EMBL/GenBank/DDBJ databases">
        <title>Genome sequence of Methanobrevibacter filiformis DSM 11501.</title>
        <authorList>
            <person name="Poehlein A."/>
            <person name="Seedorf H."/>
            <person name="Daniel R."/>
        </authorList>
    </citation>
    <scope>NUCLEOTIDE SEQUENCE [LARGE SCALE GENOMIC DNA]</scope>
    <source>
        <strain evidence="1 2">DSM 11501</strain>
    </source>
</reference>
<dbReference type="EMBL" id="LWMT01000059">
    <property type="protein sequence ID" value="KZX16956.1"/>
    <property type="molecule type" value="Genomic_DNA"/>
</dbReference>
<proteinExistence type="predicted"/>
<dbReference type="RefSeq" id="WP_066971083.1">
    <property type="nucleotide sequence ID" value="NZ_LWMT01000059.1"/>
</dbReference>
<comment type="caution">
    <text evidence="1">The sequence shown here is derived from an EMBL/GenBank/DDBJ whole genome shotgun (WGS) entry which is preliminary data.</text>
</comment>
<dbReference type="Proteomes" id="UP000077066">
    <property type="component" value="Unassembled WGS sequence"/>
</dbReference>
<keyword evidence="2" id="KW-1185">Reference proteome</keyword>
<dbReference type="STRING" id="55758.MBFIL_04410"/>
<protein>
    <submittedName>
        <fullName evidence="1">Uncharacterized protein</fullName>
    </submittedName>
</protein>
<name>A0A166ESD9_9EURY</name>
<organism evidence="1 2">
    <name type="scientific">Methanobrevibacter filiformis</name>
    <dbReference type="NCBI Taxonomy" id="55758"/>
    <lineage>
        <taxon>Archaea</taxon>
        <taxon>Methanobacteriati</taxon>
        <taxon>Methanobacteriota</taxon>
        <taxon>Methanomada group</taxon>
        <taxon>Methanobacteria</taxon>
        <taxon>Methanobacteriales</taxon>
        <taxon>Methanobacteriaceae</taxon>
        <taxon>Methanobrevibacter</taxon>
    </lineage>
</organism>